<reference evidence="1 2" key="1">
    <citation type="journal article" date="2014" name="Genome Announc.">
        <title>Draft Genome Sequences of Two Vibrionaceae Species, Vibrio ponticus C121 and Photobacterium aphoticum C119, Isolated as Coral Reef Microbiota.</title>
        <authorList>
            <person name="Al-saari N."/>
            <person name="Meirelles P.M."/>
            <person name="Mino S."/>
            <person name="Suda W."/>
            <person name="Oshima K."/>
            <person name="Hattori M."/>
            <person name="Ohkuma M."/>
            <person name="Thompson F.L."/>
            <person name="Gomez-Gil B."/>
            <person name="Sawabe T."/>
            <person name="Sawabe T."/>
        </authorList>
    </citation>
    <scope>NUCLEOTIDE SEQUENCE [LARGE SCALE GENOMIC DNA]</scope>
    <source>
        <strain evidence="1 2">JCM 19237</strain>
    </source>
</reference>
<dbReference type="STRING" id="754436.JCM19237_4659"/>
<sequence>MDRQSAWQRQWREALGVSTKEMPDISQDYVLHFDLWEEGEDVIRRCFAVFPHGDRLFKRVLAVLKGASQTISDHSVHDDQTLLNKLEALNDNIERVLNQYGDTQLIALNEQKQTASARLVYRGDEEQRQEIMQWADSPTIHLDDDLSQIITTYCGEEGFDAYLFLREPLYQLSGCYYALSHWVMWAMVEHVFDVDPYQPAVDLHYLGAQPGWSDDALFVFVES</sequence>
<protein>
    <submittedName>
        <fullName evidence="1">Uncharacterized protein</fullName>
    </submittedName>
</protein>
<name>A0A090QY94_9GAMM</name>
<proteinExistence type="predicted"/>
<evidence type="ECO:0000313" key="2">
    <source>
        <dbReference type="Proteomes" id="UP000029227"/>
    </source>
</evidence>
<evidence type="ECO:0000313" key="1">
    <source>
        <dbReference type="EMBL" id="GAL07243.1"/>
    </source>
</evidence>
<comment type="caution">
    <text evidence="1">The sequence shown here is derived from an EMBL/GenBank/DDBJ whole genome shotgun (WGS) entry which is preliminary data.</text>
</comment>
<dbReference type="AlphaFoldDB" id="A0A090QY94"/>
<dbReference type="EMBL" id="BBMN01000015">
    <property type="protein sequence ID" value="GAL07243.1"/>
    <property type="molecule type" value="Genomic_DNA"/>
</dbReference>
<accession>A0A090QY94</accession>
<dbReference type="Proteomes" id="UP000029227">
    <property type="component" value="Unassembled WGS sequence"/>
</dbReference>
<dbReference type="eggNOG" id="ENOG5033MGX">
    <property type="taxonomic scope" value="Bacteria"/>
</dbReference>
<organism evidence="1 2">
    <name type="scientific">Photobacterium aphoticum</name>
    <dbReference type="NCBI Taxonomy" id="754436"/>
    <lineage>
        <taxon>Bacteria</taxon>
        <taxon>Pseudomonadati</taxon>
        <taxon>Pseudomonadota</taxon>
        <taxon>Gammaproteobacteria</taxon>
        <taxon>Vibrionales</taxon>
        <taxon>Vibrionaceae</taxon>
        <taxon>Photobacterium</taxon>
    </lineage>
</organism>
<gene>
    <name evidence="1" type="ORF">JCM19237_4659</name>
</gene>